<keyword evidence="6 14" id="KW-0812">Transmembrane</keyword>
<feature type="transmembrane region" description="Helical" evidence="14">
    <location>
        <begin position="95"/>
        <end position="115"/>
    </location>
</feature>
<evidence type="ECO:0000256" key="1">
    <source>
        <dbReference type="ARBA" id="ARBA00000085"/>
    </source>
</evidence>
<keyword evidence="11" id="KW-0902">Two-component regulatory system</keyword>
<dbReference type="PROSITE" id="PS50109">
    <property type="entry name" value="HIS_KIN"/>
    <property type="match status" value="1"/>
</dbReference>
<feature type="transmembrane region" description="Helical" evidence="14">
    <location>
        <begin position="20"/>
        <end position="37"/>
    </location>
</feature>
<dbReference type="PANTHER" id="PTHR41523:SF8">
    <property type="entry name" value="ETHYLENE RESPONSE SENSOR PROTEIN"/>
    <property type="match status" value="1"/>
</dbReference>
<name>A0ABX1F7D5_9PROT</name>
<evidence type="ECO:0000313" key="17">
    <source>
        <dbReference type="Proteomes" id="UP000765160"/>
    </source>
</evidence>
<dbReference type="Pfam" id="PF07568">
    <property type="entry name" value="HisKA_2"/>
    <property type="match status" value="1"/>
</dbReference>
<evidence type="ECO:0000256" key="11">
    <source>
        <dbReference type="ARBA" id="ARBA00023012"/>
    </source>
</evidence>
<reference evidence="16 17" key="1">
    <citation type="submission" date="2020-03" db="EMBL/GenBank/DDBJ databases">
        <title>Roseomonas selenitidurans sp. nov. isolated from soil.</title>
        <authorList>
            <person name="Liu H."/>
        </authorList>
    </citation>
    <scope>NUCLEOTIDE SEQUENCE [LARGE SCALE GENOMIC DNA]</scope>
    <source>
        <strain evidence="16 17">JCM 15073</strain>
    </source>
</reference>
<comment type="caution">
    <text evidence="16">The sequence shown here is derived from an EMBL/GenBank/DDBJ whole genome shotgun (WGS) entry which is preliminary data.</text>
</comment>
<dbReference type="InterPro" id="IPR036890">
    <property type="entry name" value="HATPase_C_sf"/>
</dbReference>
<keyword evidence="4" id="KW-0597">Phosphoprotein</keyword>
<evidence type="ECO:0000256" key="12">
    <source>
        <dbReference type="ARBA" id="ARBA00023136"/>
    </source>
</evidence>
<dbReference type="SMART" id="SM00387">
    <property type="entry name" value="HATPase_c"/>
    <property type="match status" value="1"/>
</dbReference>
<gene>
    <name evidence="16" type="ORF">HB662_26245</name>
</gene>
<proteinExistence type="predicted"/>
<evidence type="ECO:0000256" key="8">
    <source>
        <dbReference type="ARBA" id="ARBA00022777"/>
    </source>
</evidence>
<feature type="transmembrane region" description="Helical" evidence="14">
    <location>
        <begin position="67"/>
        <end position="89"/>
    </location>
</feature>
<evidence type="ECO:0000256" key="5">
    <source>
        <dbReference type="ARBA" id="ARBA00022679"/>
    </source>
</evidence>
<dbReference type="InterPro" id="IPR003594">
    <property type="entry name" value="HATPase_dom"/>
</dbReference>
<dbReference type="Gene3D" id="1.20.120.620">
    <property type="entry name" value="Backbone structure of the membrane domain of e. Coli histidine kinase receptor kdpd"/>
    <property type="match status" value="1"/>
</dbReference>
<keyword evidence="10 14" id="KW-1133">Transmembrane helix</keyword>
<organism evidence="16 17">
    <name type="scientific">Falsiroseomonas frigidaquae</name>
    <dbReference type="NCBI Taxonomy" id="487318"/>
    <lineage>
        <taxon>Bacteria</taxon>
        <taxon>Pseudomonadati</taxon>
        <taxon>Pseudomonadota</taxon>
        <taxon>Alphaproteobacteria</taxon>
        <taxon>Acetobacterales</taxon>
        <taxon>Roseomonadaceae</taxon>
        <taxon>Falsiroseomonas</taxon>
    </lineage>
</organism>
<keyword evidence="12 14" id="KW-0472">Membrane</keyword>
<keyword evidence="8" id="KW-0418">Kinase</keyword>
<evidence type="ECO:0000256" key="13">
    <source>
        <dbReference type="SAM" id="MobiDB-lite"/>
    </source>
</evidence>
<protein>
    <recommendedName>
        <fullName evidence="3">histidine kinase</fullName>
        <ecNumber evidence="3">2.7.13.3</ecNumber>
    </recommendedName>
</protein>
<evidence type="ECO:0000256" key="14">
    <source>
        <dbReference type="SAM" id="Phobius"/>
    </source>
</evidence>
<evidence type="ECO:0000256" key="10">
    <source>
        <dbReference type="ARBA" id="ARBA00022989"/>
    </source>
</evidence>
<evidence type="ECO:0000256" key="4">
    <source>
        <dbReference type="ARBA" id="ARBA00022553"/>
    </source>
</evidence>
<dbReference type="Pfam" id="PF13493">
    <property type="entry name" value="DUF4118"/>
    <property type="match status" value="1"/>
</dbReference>
<evidence type="ECO:0000259" key="15">
    <source>
        <dbReference type="PROSITE" id="PS50109"/>
    </source>
</evidence>
<dbReference type="EC" id="2.7.13.3" evidence="3"/>
<evidence type="ECO:0000256" key="6">
    <source>
        <dbReference type="ARBA" id="ARBA00022692"/>
    </source>
</evidence>
<keyword evidence="9" id="KW-0067">ATP-binding</keyword>
<keyword evidence="17" id="KW-1185">Reference proteome</keyword>
<evidence type="ECO:0000256" key="3">
    <source>
        <dbReference type="ARBA" id="ARBA00012438"/>
    </source>
</evidence>
<feature type="region of interest" description="Disordered" evidence="13">
    <location>
        <begin position="326"/>
        <end position="348"/>
    </location>
</feature>
<dbReference type="SUPFAM" id="SSF55874">
    <property type="entry name" value="ATPase domain of HSP90 chaperone/DNA topoisomerase II/histidine kinase"/>
    <property type="match status" value="1"/>
</dbReference>
<dbReference type="PANTHER" id="PTHR41523">
    <property type="entry name" value="TWO-COMPONENT SYSTEM SENSOR PROTEIN"/>
    <property type="match status" value="1"/>
</dbReference>
<comment type="subcellular location">
    <subcellularLocation>
        <location evidence="2">Membrane</location>
        <topology evidence="2">Multi-pass membrane protein</topology>
    </subcellularLocation>
</comment>
<accession>A0ABX1F7D5</accession>
<dbReference type="Pfam" id="PF02518">
    <property type="entry name" value="HATPase_c"/>
    <property type="match status" value="1"/>
</dbReference>
<dbReference type="Proteomes" id="UP000765160">
    <property type="component" value="Unassembled WGS sequence"/>
</dbReference>
<dbReference type="Gene3D" id="3.30.565.10">
    <property type="entry name" value="Histidine kinase-like ATPase, C-terminal domain"/>
    <property type="match status" value="1"/>
</dbReference>
<dbReference type="PROSITE" id="PS51257">
    <property type="entry name" value="PROKAR_LIPOPROTEIN"/>
    <property type="match status" value="1"/>
</dbReference>
<keyword evidence="7" id="KW-0547">Nucleotide-binding</keyword>
<dbReference type="InterPro" id="IPR038318">
    <property type="entry name" value="KdpD_sf"/>
</dbReference>
<keyword evidence="5" id="KW-0808">Transferase</keyword>
<evidence type="ECO:0000256" key="7">
    <source>
        <dbReference type="ARBA" id="ARBA00022741"/>
    </source>
</evidence>
<dbReference type="InterPro" id="IPR011495">
    <property type="entry name" value="Sig_transdc_His_kin_sub2_dim/P"/>
</dbReference>
<evidence type="ECO:0000313" key="16">
    <source>
        <dbReference type="EMBL" id="NKE48305.1"/>
    </source>
</evidence>
<evidence type="ECO:0000256" key="2">
    <source>
        <dbReference type="ARBA" id="ARBA00004141"/>
    </source>
</evidence>
<sequence length="348" mass="36941">MDQLFRKMVATRAMPVWARYGATTMMVLACLALRLALLGRDPAMPYLMFLPAIMGAGIVFDRGTGVYASLLSAGLAVWFFVPPAFSFLIAEPTALVELFVFLAIALFTATLLEALHRALSSLATERAELASANASLRNTAAQRGTLLSESVHRARNDLQRLAATLRLQAGSSKEAAARDALNDASARIAALARINGRLDRHREEDGRAEVESRGYLEGLIGDLDDAAVDMRPIALTVSAESTVLPMARAVAIGLIVNELVGNALKYAFPNDMEGRVDVVFRREGNEFVLIVQDNGVGTSPGSPPLGSGLGMRISRALAGQLGGKLEVAPSAPGTDRPGLANSLRFPAG</sequence>
<feature type="transmembrane region" description="Helical" evidence="14">
    <location>
        <begin position="43"/>
        <end position="60"/>
    </location>
</feature>
<dbReference type="EMBL" id="JAAVTX010000009">
    <property type="protein sequence ID" value="NKE48305.1"/>
    <property type="molecule type" value="Genomic_DNA"/>
</dbReference>
<dbReference type="RefSeq" id="WP_168054565.1">
    <property type="nucleotide sequence ID" value="NZ_JAATJR010000009.1"/>
</dbReference>
<dbReference type="InterPro" id="IPR025201">
    <property type="entry name" value="KdpD_TM"/>
</dbReference>
<evidence type="ECO:0000256" key="9">
    <source>
        <dbReference type="ARBA" id="ARBA00022840"/>
    </source>
</evidence>
<feature type="domain" description="Histidine kinase" evidence="15">
    <location>
        <begin position="149"/>
        <end position="348"/>
    </location>
</feature>
<comment type="catalytic activity">
    <reaction evidence="1">
        <text>ATP + protein L-histidine = ADP + protein N-phospho-L-histidine.</text>
        <dbReference type="EC" id="2.7.13.3"/>
    </reaction>
</comment>
<dbReference type="InterPro" id="IPR005467">
    <property type="entry name" value="His_kinase_dom"/>
</dbReference>